<keyword evidence="1" id="KW-0812">Transmembrane</keyword>
<dbReference type="Proteomes" id="UP001499990">
    <property type="component" value="Unassembled WGS sequence"/>
</dbReference>
<keyword evidence="1" id="KW-0472">Membrane</keyword>
<evidence type="ECO:0000313" key="2">
    <source>
        <dbReference type="EMBL" id="GAA3371934.1"/>
    </source>
</evidence>
<name>A0ABP6SAI0_9ACTN</name>
<comment type="caution">
    <text evidence="2">The sequence shown here is derived from an EMBL/GenBank/DDBJ whole genome shotgun (WGS) entry which is preliminary data.</text>
</comment>
<keyword evidence="3" id="KW-1185">Reference proteome</keyword>
<keyword evidence="1" id="KW-1133">Transmembrane helix</keyword>
<evidence type="ECO:0008006" key="4">
    <source>
        <dbReference type="Google" id="ProtNLM"/>
    </source>
</evidence>
<dbReference type="EMBL" id="BAAAYL010000001">
    <property type="protein sequence ID" value="GAA3371934.1"/>
    <property type="molecule type" value="Genomic_DNA"/>
</dbReference>
<organism evidence="2 3">
    <name type="scientific">Streptomyces sannanensis</name>
    <dbReference type="NCBI Taxonomy" id="285536"/>
    <lineage>
        <taxon>Bacteria</taxon>
        <taxon>Bacillati</taxon>
        <taxon>Actinomycetota</taxon>
        <taxon>Actinomycetes</taxon>
        <taxon>Kitasatosporales</taxon>
        <taxon>Streptomycetaceae</taxon>
        <taxon>Streptomyces</taxon>
    </lineage>
</organism>
<dbReference type="RefSeq" id="WP_345036567.1">
    <property type="nucleotide sequence ID" value="NZ_BAAAYL010000001.1"/>
</dbReference>
<sequence>MLKVSALPNVPRWAVLAAHAVPLITLPSGLWRLALVAGLPVLELPTEGGTIGVGESLYIVSLSLVSEALALLTLGLVRPWGETVPRWIPLLGGRRIPPLAAVIPALTGAAGLLGLVGWFTYAQYAGLGDGLTGSPAQKALLTVCYVPLLAWAPLLIAVTVAYHRRRAGAPAPQDPQKQGLLARR</sequence>
<protein>
    <recommendedName>
        <fullName evidence="4">DUF3995 domain-containing protein</fullName>
    </recommendedName>
</protein>
<feature type="transmembrane region" description="Helical" evidence="1">
    <location>
        <begin position="12"/>
        <end position="37"/>
    </location>
</feature>
<gene>
    <name evidence="2" type="ORF">GCM10020367_24740</name>
</gene>
<feature type="transmembrane region" description="Helical" evidence="1">
    <location>
        <begin position="98"/>
        <end position="119"/>
    </location>
</feature>
<reference evidence="3" key="1">
    <citation type="journal article" date="2019" name="Int. J. Syst. Evol. Microbiol.">
        <title>The Global Catalogue of Microorganisms (GCM) 10K type strain sequencing project: providing services to taxonomists for standard genome sequencing and annotation.</title>
        <authorList>
            <consortium name="The Broad Institute Genomics Platform"/>
            <consortium name="The Broad Institute Genome Sequencing Center for Infectious Disease"/>
            <person name="Wu L."/>
            <person name="Ma J."/>
        </authorList>
    </citation>
    <scope>NUCLEOTIDE SEQUENCE [LARGE SCALE GENOMIC DNA]</scope>
    <source>
        <strain evidence="3">JCM 9651</strain>
    </source>
</reference>
<feature type="transmembrane region" description="Helical" evidence="1">
    <location>
        <begin position="57"/>
        <end position="77"/>
    </location>
</feature>
<evidence type="ECO:0000256" key="1">
    <source>
        <dbReference type="SAM" id="Phobius"/>
    </source>
</evidence>
<proteinExistence type="predicted"/>
<accession>A0ABP6SAI0</accession>
<feature type="transmembrane region" description="Helical" evidence="1">
    <location>
        <begin position="139"/>
        <end position="162"/>
    </location>
</feature>
<evidence type="ECO:0000313" key="3">
    <source>
        <dbReference type="Proteomes" id="UP001499990"/>
    </source>
</evidence>